<dbReference type="InterPro" id="IPR045886">
    <property type="entry name" value="ThiF/MoeB/HesA"/>
</dbReference>
<dbReference type="EMBL" id="JAGTXO010000001">
    <property type="protein sequence ID" value="KAG8471197.1"/>
    <property type="molecule type" value="Genomic_DNA"/>
</dbReference>
<evidence type="ECO:0000313" key="2">
    <source>
        <dbReference type="EMBL" id="KAG8471197.1"/>
    </source>
</evidence>
<evidence type="ECO:0000313" key="3">
    <source>
        <dbReference type="Proteomes" id="UP000751190"/>
    </source>
</evidence>
<dbReference type="GO" id="GO:0016925">
    <property type="term" value="P:protein sumoylation"/>
    <property type="evidence" value="ECO:0007669"/>
    <property type="project" value="TreeGrafter"/>
</dbReference>
<dbReference type="PANTHER" id="PTHR10953:SF162">
    <property type="entry name" value="SUMO-ACTIVATING ENZYME SUBUNIT 1"/>
    <property type="match status" value="1"/>
</dbReference>
<name>A0A8J5XZ65_DIALT</name>
<proteinExistence type="predicted"/>
<sequence length="341" mass="35827">MAVAQTALDTKRYDRQIRLWGMETQLRMSTTRVLICGAGGLAAEVAKNLVLAGVGHVTLQDHARVTADDLSRGGQFLLGDAEVGASRAEASLPFLRGLNPTVTVDACTDDARAATAEHLAQFDLVIATELHFDDVLKLGALVRAARELHTETPAKRARVAAADEGGHVPARRRVHLFAAGAVGLYGWAALDLGEYVYSVTTKKKGADGEETSETSAASISYPTVEAAFAHVSAARQPADIATILTAHRAFHCAEDVRVSAQRTLERLGLPQDTLSAALLDELAPHAAPALAPVCAILGGLLGQEAIKVISGKDTPIDNIVLLDTVAPPPNSGARVIRLAPP</sequence>
<dbReference type="Pfam" id="PF00899">
    <property type="entry name" value="ThiF"/>
    <property type="match status" value="1"/>
</dbReference>
<dbReference type="OMA" id="EFFGQFD"/>
<dbReference type="OrthoDB" id="1708823at2759"/>
<accession>A0A8J5XZ65</accession>
<reference evidence="2" key="1">
    <citation type="submission" date="2021-05" db="EMBL/GenBank/DDBJ databases">
        <title>The genome of the haptophyte Pavlova lutheri (Diacronema luteri, Pavlovales) - a model for lipid biosynthesis in eukaryotic algae.</title>
        <authorList>
            <person name="Hulatt C.J."/>
            <person name="Posewitz M.C."/>
        </authorList>
    </citation>
    <scope>NUCLEOTIDE SEQUENCE</scope>
    <source>
        <strain evidence="2">NIVA-4/92</strain>
    </source>
</reference>
<keyword evidence="3" id="KW-1185">Reference proteome</keyword>
<dbReference type="Proteomes" id="UP000751190">
    <property type="component" value="Unassembled WGS sequence"/>
</dbReference>
<dbReference type="Gene3D" id="3.40.50.720">
    <property type="entry name" value="NAD(P)-binding Rossmann-like Domain"/>
    <property type="match status" value="1"/>
</dbReference>
<dbReference type="GO" id="GO:0031510">
    <property type="term" value="C:SUMO activating enzyme complex"/>
    <property type="evidence" value="ECO:0007669"/>
    <property type="project" value="TreeGrafter"/>
</dbReference>
<protein>
    <recommendedName>
        <fullName evidence="1">THIF-type NAD/FAD binding fold domain-containing protein</fullName>
    </recommendedName>
</protein>
<dbReference type="InterPro" id="IPR000594">
    <property type="entry name" value="ThiF_NAD_FAD-bd"/>
</dbReference>
<feature type="domain" description="THIF-type NAD/FAD binding fold" evidence="1">
    <location>
        <begin position="13"/>
        <end position="315"/>
    </location>
</feature>
<organism evidence="2 3">
    <name type="scientific">Diacronema lutheri</name>
    <name type="common">Unicellular marine alga</name>
    <name type="synonym">Monochrysis lutheri</name>
    <dbReference type="NCBI Taxonomy" id="2081491"/>
    <lineage>
        <taxon>Eukaryota</taxon>
        <taxon>Haptista</taxon>
        <taxon>Haptophyta</taxon>
        <taxon>Pavlovophyceae</taxon>
        <taxon>Pavlovales</taxon>
        <taxon>Pavlovaceae</taxon>
        <taxon>Diacronema</taxon>
    </lineage>
</organism>
<gene>
    <name evidence="2" type="ORF">KFE25_009618</name>
</gene>
<dbReference type="InterPro" id="IPR035985">
    <property type="entry name" value="Ubiquitin-activating_enz"/>
</dbReference>
<dbReference type="SUPFAM" id="SSF69572">
    <property type="entry name" value="Activating enzymes of the ubiquitin-like proteins"/>
    <property type="match status" value="1"/>
</dbReference>
<dbReference type="GO" id="GO:0019948">
    <property type="term" value="F:SUMO activating enzyme activity"/>
    <property type="evidence" value="ECO:0007669"/>
    <property type="project" value="TreeGrafter"/>
</dbReference>
<comment type="caution">
    <text evidence="2">The sequence shown here is derived from an EMBL/GenBank/DDBJ whole genome shotgun (WGS) entry which is preliminary data.</text>
</comment>
<dbReference type="AlphaFoldDB" id="A0A8J5XZ65"/>
<evidence type="ECO:0000259" key="1">
    <source>
        <dbReference type="Pfam" id="PF00899"/>
    </source>
</evidence>
<dbReference type="PANTHER" id="PTHR10953">
    <property type="entry name" value="UBIQUITIN-ACTIVATING ENZYME E1"/>
    <property type="match status" value="1"/>
</dbReference>
<dbReference type="GO" id="GO:0005737">
    <property type="term" value="C:cytoplasm"/>
    <property type="evidence" value="ECO:0007669"/>
    <property type="project" value="TreeGrafter"/>
</dbReference>